<keyword evidence="1" id="KW-1133">Transmembrane helix</keyword>
<evidence type="ECO:0000313" key="2">
    <source>
        <dbReference type="EMBL" id="MDT7829572.1"/>
    </source>
</evidence>
<reference evidence="2 3" key="1">
    <citation type="submission" date="2023-09" db="EMBL/GenBank/DDBJ databases">
        <title>Novel taxa isolated from Blanes Bay.</title>
        <authorList>
            <person name="Rey-Velasco X."/>
            <person name="Lucena T."/>
        </authorList>
    </citation>
    <scope>NUCLEOTIDE SEQUENCE [LARGE SCALE GENOMIC DNA]</scope>
    <source>
        <strain evidence="2 3">S334</strain>
    </source>
</reference>
<gene>
    <name evidence="2" type="ORF">RQM65_12920</name>
</gene>
<evidence type="ECO:0000313" key="3">
    <source>
        <dbReference type="Proteomes" id="UP001250656"/>
    </source>
</evidence>
<accession>A0ABU3L924</accession>
<proteinExistence type="predicted"/>
<keyword evidence="1" id="KW-0472">Membrane</keyword>
<feature type="transmembrane region" description="Helical" evidence="1">
    <location>
        <begin position="115"/>
        <end position="141"/>
    </location>
</feature>
<comment type="caution">
    <text evidence="2">The sequence shown here is derived from an EMBL/GenBank/DDBJ whole genome shotgun (WGS) entry which is preliminary data.</text>
</comment>
<sequence length="184" mass="20854">MKKLRAIIGKNLQGKKVLALFIMTSFIYFIMLGITIPLVSGYAEGLKLLDMMPTGYNLDYVNTLFDALGPKGRDTYLYRQLPIDMIYPALFGISYCSILAYFLKKLNKFDTKLFYLCLLPLFAGLADYLENFGIINLLINYPNLTSGMVTNAAFFSLFKSGVTTLYFIILLVTLILMGIRTLRK</sequence>
<keyword evidence="3" id="KW-1185">Reference proteome</keyword>
<dbReference type="Proteomes" id="UP001250656">
    <property type="component" value="Unassembled WGS sequence"/>
</dbReference>
<keyword evidence="1" id="KW-0812">Transmembrane</keyword>
<protein>
    <submittedName>
        <fullName evidence="2">Uncharacterized protein</fullName>
    </submittedName>
</protein>
<feature type="transmembrane region" description="Helical" evidence="1">
    <location>
        <begin position="85"/>
        <end position="103"/>
    </location>
</feature>
<dbReference type="RefSeq" id="WP_314015590.1">
    <property type="nucleotide sequence ID" value="NZ_JAVTTP010000001.1"/>
</dbReference>
<evidence type="ECO:0000256" key="1">
    <source>
        <dbReference type="SAM" id="Phobius"/>
    </source>
</evidence>
<feature type="transmembrane region" description="Helical" evidence="1">
    <location>
        <begin position="153"/>
        <end position="179"/>
    </location>
</feature>
<organism evidence="2 3">
    <name type="scientific">Pricia mediterranea</name>
    <dbReference type="NCBI Taxonomy" id="3076079"/>
    <lineage>
        <taxon>Bacteria</taxon>
        <taxon>Pseudomonadati</taxon>
        <taxon>Bacteroidota</taxon>
        <taxon>Flavobacteriia</taxon>
        <taxon>Flavobacteriales</taxon>
        <taxon>Flavobacteriaceae</taxon>
        <taxon>Pricia</taxon>
    </lineage>
</organism>
<dbReference type="EMBL" id="JAVTTP010000001">
    <property type="protein sequence ID" value="MDT7829572.1"/>
    <property type="molecule type" value="Genomic_DNA"/>
</dbReference>
<name>A0ABU3L924_9FLAO</name>
<feature type="transmembrane region" description="Helical" evidence="1">
    <location>
        <begin position="20"/>
        <end position="43"/>
    </location>
</feature>